<keyword evidence="5 6" id="KW-0472">Membrane</keyword>
<feature type="transmembrane region" description="Helical" evidence="6">
    <location>
        <begin position="227"/>
        <end position="246"/>
    </location>
</feature>
<dbReference type="EMBL" id="UOEW01000357">
    <property type="protein sequence ID" value="VAW42291.1"/>
    <property type="molecule type" value="Genomic_DNA"/>
</dbReference>
<evidence type="ECO:0000256" key="3">
    <source>
        <dbReference type="ARBA" id="ARBA00022801"/>
    </source>
</evidence>
<gene>
    <name evidence="7" type="ORF">MNBD_GAMMA01-1994</name>
</gene>
<feature type="transmembrane region" description="Helical" evidence="6">
    <location>
        <begin position="198"/>
        <end position="215"/>
    </location>
</feature>
<accession>A0A3B0VH75</accession>
<comment type="subcellular location">
    <subcellularLocation>
        <location evidence="1">Membrane</location>
        <topology evidence="1">Multi-pass membrane protein</topology>
    </subcellularLocation>
</comment>
<dbReference type="GO" id="GO:0016811">
    <property type="term" value="F:hydrolase activity, acting on carbon-nitrogen (but not peptide) bonds, in linear amides"/>
    <property type="evidence" value="ECO:0007669"/>
    <property type="project" value="InterPro"/>
</dbReference>
<evidence type="ECO:0000256" key="1">
    <source>
        <dbReference type="ARBA" id="ARBA00004141"/>
    </source>
</evidence>
<dbReference type="AlphaFoldDB" id="A0A3B0VH75"/>
<name>A0A3B0VH75_9ZZZZ</name>
<evidence type="ECO:0000256" key="4">
    <source>
        <dbReference type="ARBA" id="ARBA00022989"/>
    </source>
</evidence>
<dbReference type="Pfam" id="PF05875">
    <property type="entry name" value="Ceramidase"/>
    <property type="match status" value="1"/>
</dbReference>
<feature type="transmembrane region" description="Helical" evidence="6">
    <location>
        <begin position="84"/>
        <end position="104"/>
    </location>
</feature>
<organism evidence="7">
    <name type="scientific">hydrothermal vent metagenome</name>
    <dbReference type="NCBI Taxonomy" id="652676"/>
    <lineage>
        <taxon>unclassified sequences</taxon>
        <taxon>metagenomes</taxon>
        <taxon>ecological metagenomes</taxon>
    </lineage>
</organism>
<feature type="transmembrane region" description="Helical" evidence="6">
    <location>
        <begin position="12"/>
        <end position="32"/>
    </location>
</feature>
<keyword evidence="3" id="KW-0378">Hydrolase</keyword>
<evidence type="ECO:0000313" key="7">
    <source>
        <dbReference type="EMBL" id="VAW42291.1"/>
    </source>
</evidence>
<dbReference type="PANTHER" id="PTHR34368">
    <property type="entry name" value="OS01G0962200 PROTEIN"/>
    <property type="match status" value="1"/>
</dbReference>
<evidence type="ECO:0000256" key="2">
    <source>
        <dbReference type="ARBA" id="ARBA00022692"/>
    </source>
</evidence>
<keyword evidence="4 6" id="KW-1133">Transmembrane helix</keyword>
<dbReference type="PANTHER" id="PTHR34368:SF1">
    <property type="entry name" value="OS01G0962200 PROTEIN"/>
    <property type="match status" value="1"/>
</dbReference>
<sequence length="248" mass="27992">MSNQKTEKLGKILIPSITIAAIIAMFFIQPIPQDSAYHNFVDGRTILGIANFWNVMSNLPFLLVGVMGLIQLQRLKTIAEMGVAYWLLFFGVALVAFGSGYYHLAPDNHTLVWDRLPMTIAFMSLFAIIIAEFINIQKGRLLLFPLLIVGVLSVFYWQYTEANGAGDLRFYALVQFLPIVLIPIMLLLFPAKFSKVSGYWWLLLAYVIAKFLEYFDTQIFALSANIISGHSIKHMAAAFGMYILLVSY</sequence>
<feature type="transmembrane region" description="Helical" evidence="6">
    <location>
        <begin position="171"/>
        <end position="191"/>
    </location>
</feature>
<feature type="transmembrane region" description="Helical" evidence="6">
    <location>
        <begin position="52"/>
        <end position="72"/>
    </location>
</feature>
<reference evidence="7" key="1">
    <citation type="submission" date="2018-06" db="EMBL/GenBank/DDBJ databases">
        <authorList>
            <person name="Zhirakovskaya E."/>
        </authorList>
    </citation>
    <scope>NUCLEOTIDE SEQUENCE</scope>
</reference>
<keyword evidence="2 6" id="KW-0812">Transmembrane</keyword>
<feature type="transmembrane region" description="Helical" evidence="6">
    <location>
        <begin position="116"/>
        <end position="134"/>
    </location>
</feature>
<feature type="transmembrane region" description="Helical" evidence="6">
    <location>
        <begin position="141"/>
        <end position="159"/>
    </location>
</feature>
<dbReference type="InterPro" id="IPR008901">
    <property type="entry name" value="ACER"/>
</dbReference>
<proteinExistence type="predicted"/>
<dbReference type="GO" id="GO:0006672">
    <property type="term" value="P:ceramide metabolic process"/>
    <property type="evidence" value="ECO:0007669"/>
    <property type="project" value="InterPro"/>
</dbReference>
<feature type="non-terminal residue" evidence="7">
    <location>
        <position position="248"/>
    </location>
</feature>
<dbReference type="GO" id="GO:0016020">
    <property type="term" value="C:membrane"/>
    <property type="evidence" value="ECO:0007669"/>
    <property type="project" value="UniProtKB-SubCell"/>
</dbReference>
<evidence type="ECO:0000256" key="5">
    <source>
        <dbReference type="ARBA" id="ARBA00023136"/>
    </source>
</evidence>
<protein>
    <submittedName>
        <fullName evidence="7">Expressed protein</fullName>
    </submittedName>
</protein>
<evidence type="ECO:0000256" key="6">
    <source>
        <dbReference type="SAM" id="Phobius"/>
    </source>
</evidence>